<proteinExistence type="predicted"/>
<gene>
    <name evidence="1" type="ORF">DV706_18775</name>
</gene>
<dbReference type="EMBL" id="CP031306">
    <property type="protein sequence ID" value="QCC56542.1"/>
    <property type="molecule type" value="Genomic_DNA"/>
</dbReference>
<accession>A0A4D6HTK2</accession>
<geneLocation type="plasmid" evidence="1">
    <name>unnamed1</name>
</geneLocation>
<sequence length="94" mass="10528">MLGELERLRHIDELSASKQATLGARISKSSDPSAARTFVTELDDVGDVRFFLNQDRATQYKSIYLLRNKETLRLVDDSVTPQDLQTEQGECPGA</sequence>
<reference evidence="1 2" key="1">
    <citation type="journal article" date="2019" name="Nat. Commun.">
        <title>A new type of DNA phosphorothioation-based antiviral system in archaea.</title>
        <authorList>
            <person name="Xiong L."/>
            <person name="Liu S."/>
            <person name="Chen S."/>
            <person name="Xiao Y."/>
            <person name="Zhu B."/>
            <person name="Gao Y."/>
            <person name="Zhang Y."/>
            <person name="Chen B."/>
            <person name="Luo J."/>
            <person name="Deng Z."/>
            <person name="Chen X."/>
            <person name="Wang L."/>
            <person name="Chen S."/>
        </authorList>
    </citation>
    <scope>NUCLEOTIDE SEQUENCE [LARGE SCALE GENOMIC DNA]</scope>
    <source>
        <strain evidence="1 2">JCM 10635</strain>
        <plasmid evidence="1 2">unnamed1</plasmid>
    </source>
</reference>
<evidence type="ECO:0000313" key="2">
    <source>
        <dbReference type="Proteomes" id="UP000296822"/>
    </source>
</evidence>
<dbReference type="Proteomes" id="UP000296822">
    <property type="component" value="Plasmid unnamed1"/>
</dbReference>
<keyword evidence="1" id="KW-0614">Plasmid</keyword>
<protein>
    <submittedName>
        <fullName evidence="1">Uncharacterized protein</fullName>
    </submittedName>
</protein>
<evidence type="ECO:0000313" key="1">
    <source>
        <dbReference type="EMBL" id="QCC56542.1"/>
    </source>
</evidence>
<name>A0A4D6HTK2_9EURY</name>
<dbReference type="KEGG" id="nbg:DV706_18775"/>
<dbReference type="AlphaFoldDB" id="A0A4D6HTK2"/>
<organism evidence="1 2">
    <name type="scientific">Natronorubrum bangense</name>
    <dbReference type="NCBI Taxonomy" id="61858"/>
    <lineage>
        <taxon>Archaea</taxon>
        <taxon>Methanobacteriati</taxon>
        <taxon>Methanobacteriota</taxon>
        <taxon>Stenosarchaea group</taxon>
        <taxon>Halobacteria</taxon>
        <taxon>Halobacteriales</taxon>
        <taxon>Natrialbaceae</taxon>
        <taxon>Natronorubrum</taxon>
    </lineage>
</organism>